<dbReference type="SUPFAM" id="SSF51735">
    <property type="entry name" value="NAD(P)-binding Rossmann-fold domains"/>
    <property type="match status" value="2"/>
</dbReference>
<dbReference type="InterPro" id="IPR002347">
    <property type="entry name" value="SDR_fam"/>
</dbReference>
<dbReference type="Pfam" id="PF00501">
    <property type="entry name" value="AMP-binding"/>
    <property type="match status" value="1"/>
</dbReference>
<comment type="catalytic activity">
    <reaction evidence="6">
        <text>acetyl-CoA + n malonyl-CoA + 2n NADPH + 2n H(+) = a long-chain fatty acid + (n+1) CoA + n CO2 + 2n NADP(+).</text>
        <dbReference type="EC" id="2.3.1.85"/>
    </reaction>
</comment>
<dbReference type="InterPro" id="IPR013120">
    <property type="entry name" value="FAR_NAD-bd"/>
</dbReference>
<dbReference type="EMBL" id="RCHS01001883">
    <property type="protein sequence ID" value="RMX50894.1"/>
    <property type="molecule type" value="Genomic_DNA"/>
</dbReference>
<evidence type="ECO:0000259" key="8">
    <source>
        <dbReference type="PROSITE" id="PS50075"/>
    </source>
</evidence>
<dbReference type="GO" id="GO:0006629">
    <property type="term" value="P:lipid metabolic process"/>
    <property type="evidence" value="ECO:0007669"/>
    <property type="project" value="UniProtKB-ARBA"/>
</dbReference>
<keyword evidence="10" id="KW-1185">Reference proteome</keyword>
<dbReference type="Proteomes" id="UP000275408">
    <property type="component" value="Unassembled WGS sequence"/>
</dbReference>
<dbReference type="InterPro" id="IPR006162">
    <property type="entry name" value="Ppantetheine_attach_site"/>
</dbReference>
<protein>
    <recommendedName>
        <fullName evidence="2">Fatty acid synthase</fullName>
        <ecNumber evidence="1">2.3.1.85</ecNumber>
    </recommendedName>
</protein>
<comment type="caution">
    <text evidence="9">The sequence shown here is derived from an EMBL/GenBank/DDBJ whole genome shotgun (WGS) entry which is preliminary data.</text>
</comment>
<dbReference type="GO" id="GO:0004312">
    <property type="term" value="F:fatty acid synthase activity"/>
    <property type="evidence" value="ECO:0007669"/>
    <property type="project" value="UniProtKB-EC"/>
</dbReference>
<evidence type="ECO:0000313" key="10">
    <source>
        <dbReference type="Proteomes" id="UP000275408"/>
    </source>
</evidence>
<dbReference type="InterPro" id="IPR020904">
    <property type="entry name" value="Sc_DH/Rdtase_CS"/>
</dbReference>
<dbReference type="CDD" id="cd05930">
    <property type="entry name" value="A_NRPS"/>
    <property type="match status" value="1"/>
</dbReference>
<dbReference type="PROSITE" id="PS00455">
    <property type="entry name" value="AMP_BINDING"/>
    <property type="match status" value="1"/>
</dbReference>
<evidence type="ECO:0000256" key="2">
    <source>
        <dbReference type="ARBA" id="ARBA00018769"/>
    </source>
</evidence>
<dbReference type="Pfam" id="PF00550">
    <property type="entry name" value="PP-binding"/>
    <property type="match status" value="1"/>
</dbReference>
<dbReference type="FunFam" id="3.40.50.980:FF:000001">
    <property type="entry name" value="Non-ribosomal peptide synthetase"/>
    <property type="match status" value="1"/>
</dbReference>
<dbReference type="InterPro" id="IPR036736">
    <property type="entry name" value="ACP-like_sf"/>
</dbReference>
<dbReference type="Pfam" id="PF07993">
    <property type="entry name" value="NAD_binding_4"/>
    <property type="match status" value="1"/>
</dbReference>
<dbReference type="InterPro" id="IPR000873">
    <property type="entry name" value="AMP-dep_synth/lig_dom"/>
</dbReference>
<feature type="region of interest" description="Disordered" evidence="7">
    <location>
        <begin position="513"/>
        <end position="532"/>
    </location>
</feature>
<proteinExistence type="predicted"/>
<evidence type="ECO:0000256" key="5">
    <source>
        <dbReference type="ARBA" id="ARBA00023002"/>
    </source>
</evidence>
<dbReference type="SMART" id="SM00822">
    <property type="entry name" value="PKS_KR"/>
    <property type="match status" value="1"/>
</dbReference>
<dbReference type="STRING" id="46731.A0A3M6UBK3"/>
<dbReference type="Gene3D" id="3.30.300.30">
    <property type="match status" value="1"/>
</dbReference>
<dbReference type="GO" id="GO:0016616">
    <property type="term" value="F:oxidoreductase activity, acting on the CH-OH group of donors, NAD or NADP as acceptor"/>
    <property type="evidence" value="ECO:0007669"/>
    <property type="project" value="UniProtKB-ARBA"/>
</dbReference>
<sequence>MEYETEGCLHEIFVRQMKITQQTATAVVSDDGRSLSFSELDHLTDVLATNLRHKGVERNGAVGIFLERSLEYPLAYVAILKAGGAYLPLELSYPKTLLCSILEDAKPVAVITDASLKQRLPSSVEVIVLNEGWEEKLQEENSSKPHLKEVASTIDDLAYIVYSSGTTGKPKGICCPHRGAVFSYTWRFQNFPFESDDRVACNVFFVWELLRPLLKGIPLYIIPDSVIYDPYLLLKFLKKNGITRVLFTPSLLETLLTCEDGDLSSHLSSLRIIWLCGEVVTTALRDRCMRTLPRIKLLNLYSVSECHDVATADLTNMPFQSELSDSDDNKRKFCPVGKLLPGVYVAIMDENLKPLPVGLSGEIFVGGPTLAQGYLNRPELDASRFVERPAEVPEAAGPRLYRTGDWGYLLSSGLLEICGRCDSMVKIRGYSIEIQAVEAALLQLPMVNACSVVVHGDEGEDKYLAAYVVPEGKANKKDIRAALKTRLPFYMIPSHFVLLASIPVTPAGKLDKKRLPPIGSSGTEEESLPSTPTEHGLAKLWCELLNLPNIDVQEGFFDLGGHSLLVTQLLVKVNNKFGVNLTVHDLFNCPTVADMAKTIDQLKINNIRKDKSEGEIDLLEEVNYHSAAEGFMNMDIMLRAFWRSGNFKNLRRWNRGRVLLTGATGFLGVFLLRDLIRLTKVHIFCVVREQPGGVDGKERLKRALQSFKILPQTNDRQQMTEEERYVDYGFEHRVSFVKGDVSLIKLGMSEEEYVHLSSEIDFIIHAAAAVNMVYPYQALRGANVQGTQNVLLFACTSKIKPLHYISTDAVFPHGLSNCSEDADMMQYASQLEDGYSQSKWVAEQLVLRARTQGLPVVIYRLGNLAGDRKNFQWNPLDFTLLVFKGVTETLTAPIVDWQVEMNPVDFASEMIVKMTQEMSTTLGKVYHIVNPQPLNAKWLFEWMRTFGYPLEMVSFPEWRKAIETYSTGNPKSGLAPLQRLLDIWMTDSSFLSNLSTYTTTNFKGVMERFKVGFPVFNGELLSSYFSSLAAQCVLPRIKIRLKGPRPLQDKVVIVTGASSGIGEAVSRALAENGAKVALAARRKERLDKIRDDITELGDVAISVETDVITIEQVVDLVSHTKDTLGPVDILINCAGLGFYTTMKNCNLEEWEKMVDVNCKGVMNCIGAVLPGMLERKRGHIVNISSNAGRKAFPGLAVYAATKFFVEALTQSLRLETVGSGVKVTSIQPGDVATEFGFQSSDEEAREKYEVSDDVKRLDPCDVANAVIYAVTQPAHCSVNEILVEPTDAPC</sequence>
<evidence type="ECO:0000256" key="6">
    <source>
        <dbReference type="ARBA" id="ARBA00044883"/>
    </source>
</evidence>
<dbReference type="CDD" id="cd05235">
    <property type="entry name" value="SDR_e1"/>
    <property type="match status" value="1"/>
</dbReference>
<dbReference type="SUPFAM" id="SSF56801">
    <property type="entry name" value="Acetyl-CoA synthetase-like"/>
    <property type="match status" value="1"/>
</dbReference>
<dbReference type="InterPro" id="IPR025110">
    <property type="entry name" value="AMP-bd_C"/>
</dbReference>
<dbReference type="Gene3D" id="3.40.50.12780">
    <property type="entry name" value="N-terminal domain of ligase-like"/>
    <property type="match status" value="1"/>
</dbReference>
<dbReference type="SMART" id="SM00823">
    <property type="entry name" value="PKS_PP"/>
    <property type="match status" value="1"/>
</dbReference>
<dbReference type="InterPro" id="IPR057326">
    <property type="entry name" value="KR_dom"/>
</dbReference>
<organism evidence="9 10">
    <name type="scientific">Pocillopora damicornis</name>
    <name type="common">Cauliflower coral</name>
    <name type="synonym">Millepora damicornis</name>
    <dbReference type="NCBI Taxonomy" id="46731"/>
    <lineage>
        <taxon>Eukaryota</taxon>
        <taxon>Metazoa</taxon>
        <taxon>Cnidaria</taxon>
        <taxon>Anthozoa</taxon>
        <taxon>Hexacorallia</taxon>
        <taxon>Scleractinia</taxon>
        <taxon>Astrocoeniina</taxon>
        <taxon>Pocilloporidae</taxon>
        <taxon>Pocillopora</taxon>
    </lineage>
</organism>
<dbReference type="InterPro" id="IPR042099">
    <property type="entry name" value="ANL_N_sf"/>
</dbReference>
<dbReference type="InterPro" id="IPR045851">
    <property type="entry name" value="AMP-bd_C_sf"/>
</dbReference>
<dbReference type="InterPro" id="IPR020806">
    <property type="entry name" value="PKS_PP-bd"/>
</dbReference>
<dbReference type="NCBIfam" id="TIGR01746">
    <property type="entry name" value="Thioester-redct"/>
    <property type="match status" value="1"/>
</dbReference>
<dbReference type="PROSITE" id="PS00061">
    <property type="entry name" value="ADH_SHORT"/>
    <property type="match status" value="1"/>
</dbReference>
<dbReference type="InterPro" id="IPR009081">
    <property type="entry name" value="PP-bd_ACP"/>
</dbReference>
<dbReference type="SUPFAM" id="SSF47336">
    <property type="entry name" value="ACP-like"/>
    <property type="match status" value="1"/>
</dbReference>
<dbReference type="Pfam" id="PF13193">
    <property type="entry name" value="AMP-binding_C"/>
    <property type="match status" value="1"/>
</dbReference>
<dbReference type="Gene3D" id="1.10.1200.10">
    <property type="entry name" value="ACP-like"/>
    <property type="match status" value="1"/>
</dbReference>
<feature type="domain" description="Carrier" evidence="8">
    <location>
        <begin position="528"/>
        <end position="603"/>
    </location>
</feature>
<dbReference type="Gene3D" id="3.40.50.720">
    <property type="entry name" value="NAD(P)-binding Rossmann-like Domain"/>
    <property type="match status" value="2"/>
</dbReference>
<dbReference type="PROSITE" id="PS50075">
    <property type="entry name" value="CARRIER"/>
    <property type="match status" value="1"/>
</dbReference>
<dbReference type="FunFam" id="3.40.50.720:FF:000047">
    <property type="entry name" value="NADP-dependent L-serine/L-allo-threonine dehydrogenase"/>
    <property type="match status" value="1"/>
</dbReference>
<dbReference type="FunFam" id="1.10.1200.10:FF:000005">
    <property type="entry name" value="Nonribosomal peptide synthetase 1"/>
    <property type="match status" value="1"/>
</dbReference>
<dbReference type="PANTHER" id="PTHR44845">
    <property type="entry name" value="CARRIER DOMAIN-CONTAINING PROTEIN"/>
    <property type="match status" value="1"/>
</dbReference>
<gene>
    <name evidence="9" type="ORF">pdam_00016121</name>
</gene>
<name>A0A3M6UBK3_POCDA</name>
<reference evidence="9 10" key="1">
    <citation type="journal article" date="2018" name="Sci. Rep.">
        <title>Comparative analysis of the Pocillopora damicornis genome highlights role of immune system in coral evolution.</title>
        <authorList>
            <person name="Cunning R."/>
            <person name="Bay R.A."/>
            <person name="Gillette P."/>
            <person name="Baker A.C."/>
            <person name="Traylor-Knowles N."/>
        </authorList>
    </citation>
    <scope>NUCLEOTIDE SEQUENCE [LARGE SCALE GENOMIC DNA]</scope>
    <source>
        <strain evidence="9">RSMAS</strain>
        <tissue evidence="9">Whole animal</tissue>
    </source>
</reference>
<keyword evidence="3" id="KW-0596">Phosphopantetheine</keyword>
<dbReference type="InterPro" id="IPR010080">
    <property type="entry name" value="Thioester_reductase-like_dom"/>
</dbReference>
<evidence type="ECO:0000256" key="1">
    <source>
        <dbReference type="ARBA" id="ARBA00012873"/>
    </source>
</evidence>
<evidence type="ECO:0000256" key="3">
    <source>
        <dbReference type="ARBA" id="ARBA00022450"/>
    </source>
</evidence>
<evidence type="ECO:0000256" key="4">
    <source>
        <dbReference type="ARBA" id="ARBA00022553"/>
    </source>
</evidence>
<dbReference type="PANTHER" id="PTHR44845:SF6">
    <property type="entry name" value="BETA-ALANINE-ACTIVATING ENZYME"/>
    <property type="match status" value="1"/>
</dbReference>
<dbReference type="PRINTS" id="PR00081">
    <property type="entry name" value="GDHRDH"/>
</dbReference>
<evidence type="ECO:0000313" key="9">
    <source>
        <dbReference type="EMBL" id="RMX50894.1"/>
    </source>
</evidence>
<dbReference type="InterPro" id="IPR036291">
    <property type="entry name" value="NAD(P)-bd_dom_sf"/>
</dbReference>
<dbReference type="PRINTS" id="PR00080">
    <property type="entry name" value="SDRFAMILY"/>
</dbReference>
<accession>A0A3M6UBK3</accession>
<evidence type="ECO:0000256" key="7">
    <source>
        <dbReference type="SAM" id="MobiDB-lite"/>
    </source>
</evidence>
<dbReference type="InterPro" id="IPR020845">
    <property type="entry name" value="AMP-binding_CS"/>
</dbReference>
<dbReference type="GO" id="GO:0031177">
    <property type="term" value="F:phosphopantetheine binding"/>
    <property type="evidence" value="ECO:0007669"/>
    <property type="project" value="InterPro"/>
</dbReference>
<dbReference type="Pfam" id="PF00106">
    <property type="entry name" value="adh_short"/>
    <property type="match status" value="1"/>
</dbReference>
<dbReference type="OrthoDB" id="416786at2759"/>
<dbReference type="PROSITE" id="PS00012">
    <property type="entry name" value="PHOSPHOPANTETHEINE"/>
    <property type="match status" value="1"/>
</dbReference>
<keyword evidence="5" id="KW-0560">Oxidoreductase</keyword>
<dbReference type="OMA" id="ENDKFTM"/>
<keyword evidence="4" id="KW-0597">Phosphoprotein</keyword>
<dbReference type="EC" id="2.3.1.85" evidence="1"/>